<feature type="transmembrane region" description="Helical" evidence="6">
    <location>
        <begin position="298"/>
        <end position="317"/>
    </location>
</feature>
<dbReference type="InterPro" id="IPR036259">
    <property type="entry name" value="MFS_trans_sf"/>
</dbReference>
<dbReference type="RefSeq" id="WP_301242228.1">
    <property type="nucleotide sequence ID" value="NZ_JAROCC010000002.1"/>
</dbReference>
<name>A0ABT8JNH2_9BACL</name>
<dbReference type="EMBL" id="JAROCC010000002">
    <property type="protein sequence ID" value="MDN4606708.1"/>
    <property type="molecule type" value="Genomic_DNA"/>
</dbReference>
<accession>A0ABT8JNH2</accession>
<feature type="transmembrane region" description="Helical" evidence="6">
    <location>
        <begin position="268"/>
        <end position="286"/>
    </location>
</feature>
<dbReference type="InterPro" id="IPR020846">
    <property type="entry name" value="MFS_dom"/>
</dbReference>
<evidence type="ECO:0000256" key="5">
    <source>
        <dbReference type="ARBA" id="ARBA00023136"/>
    </source>
</evidence>
<evidence type="ECO:0000256" key="4">
    <source>
        <dbReference type="ARBA" id="ARBA00022989"/>
    </source>
</evidence>
<dbReference type="InterPro" id="IPR052714">
    <property type="entry name" value="MFS_Exporter"/>
</dbReference>
<feature type="domain" description="Major facilitator superfamily (MFS) profile" evidence="7">
    <location>
        <begin position="35"/>
        <end position="414"/>
    </location>
</feature>
<gene>
    <name evidence="8" type="ORF">P5G49_04365</name>
</gene>
<comment type="caution">
    <text evidence="8">The sequence shown here is derived from an EMBL/GenBank/DDBJ whole genome shotgun (WGS) entry which is preliminary data.</text>
</comment>
<feature type="transmembrane region" description="Helical" evidence="6">
    <location>
        <begin position="161"/>
        <end position="182"/>
    </location>
</feature>
<keyword evidence="2" id="KW-0813">Transport</keyword>
<evidence type="ECO:0000256" key="2">
    <source>
        <dbReference type="ARBA" id="ARBA00022448"/>
    </source>
</evidence>
<evidence type="ECO:0000259" key="7">
    <source>
        <dbReference type="PROSITE" id="PS50850"/>
    </source>
</evidence>
<feature type="transmembrane region" description="Helical" evidence="6">
    <location>
        <begin position="36"/>
        <end position="62"/>
    </location>
</feature>
<dbReference type="Gene3D" id="1.20.1250.20">
    <property type="entry name" value="MFS general substrate transporter like domains"/>
    <property type="match status" value="2"/>
</dbReference>
<keyword evidence="3 6" id="KW-0812">Transmembrane</keyword>
<feature type="transmembrane region" description="Helical" evidence="6">
    <location>
        <begin position="323"/>
        <end position="340"/>
    </location>
</feature>
<feature type="transmembrane region" description="Helical" evidence="6">
    <location>
        <begin position="68"/>
        <end position="90"/>
    </location>
</feature>
<keyword evidence="4 6" id="KW-1133">Transmembrane helix</keyword>
<feature type="transmembrane region" description="Helical" evidence="6">
    <location>
        <begin position="238"/>
        <end position="262"/>
    </location>
</feature>
<evidence type="ECO:0000313" key="9">
    <source>
        <dbReference type="Proteomes" id="UP001175097"/>
    </source>
</evidence>
<comment type="subcellular location">
    <subcellularLocation>
        <location evidence="1">Cell membrane</location>
        <topology evidence="1">Multi-pass membrane protein</topology>
    </subcellularLocation>
</comment>
<protein>
    <submittedName>
        <fullName evidence="8">MFS transporter</fullName>
    </submittedName>
</protein>
<evidence type="ECO:0000313" key="8">
    <source>
        <dbReference type="EMBL" id="MDN4606708.1"/>
    </source>
</evidence>
<feature type="transmembrane region" description="Helical" evidence="6">
    <location>
        <begin position="391"/>
        <end position="410"/>
    </location>
</feature>
<dbReference type="PROSITE" id="PS50850">
    <property type="entry name" value="MFS"/>
    <property type="match status" value="1"/>
</dbReference>
<dbReference type="Pfam" id="PF07690">
    <property type="entry name" value="MFS_1"/>
    <property type="match status" value="1"/>
</dbReference>
<dbReference type="CDD" id="cd17489">
    <property type="entry name" value="MFS_YfcJ_like"/>
    <property type="match status" value="1"/>
</dbReference>
<dbReference type="PANTHER" id="PTHR23531">
    <property type="entry name" value="QUINOLENE RESISTANCE PROTEIN NORA"/>
    <property type="match status" value="1"/>
</dbReference>
<keyword evidence="5 6" id="KW-0472">Membrane</keyword>
<evidence type="ECO:0000256" key="1">
    <source>
        <dbReference type="ARBA" id="ARBA00004651"/>
    </source>
</evidence>
<evidence type="ECO:0000256" key="6">
    <source>
        <dbReference type="SAM" id="Phobius"/>
    </source>
</evidence>
<dbReference type="SUPFAM" id="SSF103473">
    <property type="entry name" value="MFS general substrate transporter"/>
    <property type="match status" value="1"/>
</dbReference>
<keyword evidence="9" id="KW-1185">Reference proteome</keyword>
<dbReference type="Proteomes" id="UP001175097">
    <property type="component" value="Unassembled WGS sequence"/>
</dbReference>
<dbReference type="InterPro" id="IPR011701">
    <property type="entry name" value="MFS"/>
</dbReference>
<proteinExistence type="predicted"/>
<sequence length="419" mass="45142">MDSADKLRGTYGRAHQNLSPRKSESMQGQKLWTKNFIIISIVNFILMLAMYLLLVTIAPFAVEQYGASTSLAGLVSGIFIIGTLIARIFSGGLIGKVGGKRILFIGLLVSTIATAFYFGSANMPLLLANRLFHGIGLGIASTATGTMIAQAIPASRRGEGIGYFSMSTVMATAIGPFFGIFMSQHFPFSMLFALCLALSIVTLIMFFFVNETVNPSVSNKQEVAKKQMGLSNFIEVKALPISIITLFVALAYSGVLSFISFYAKEINLVETASFFFLVYAIVVLLSRPFTGKLLDVKGAKFVVVPALVLFALGMIVLSQTQSGFMLLAAGAIFGLGYGNFQSCAQAIALKGLPVERLGIATSTFYIFLDSGLGFGPYFLGVVIPSLGYRGMYEVLTVVILLSLAAFVFLFRKSRVLKNV</sequence>
<feature type="transmembrane region" description="Helical" evidence="6">
    <location>
        <begin position="102"/>
        <end position="119"/>
    </location>
</feature>
<reference evidence="8" key="1">
    <citation type="submission" date="2023-03" db="EMBL/GenBank/DDBJ databases">
        <title>MT1 and MT2 Draft Genomes of Novel Species.</title>
        <authorList>
            <person name="Venkateswaran K."/>
        </authorList>
    </citation>
    <scope>NUCLEOTIDE SEQUENCE</scope>
    <source>
        <strain evidence="8">F6_3S_P_2</strain>
    </source>
</reference>
<dbReference type="PANTHER" id="PTHR23531:SF1">
    <property type="entry name" value="QUINOLENE RESISTANCE PROTEIN NORA"/>
    <property type="match status" value="1"/>
</dbReference>
<feature type="transmembrane region" description="Helical" evidence="6">
    <location>
        <begin position="188"/>
        <end position="209"/>
    </location>
</feature>
<evidence type="ECO:0000256" key="3">
    <source>
        <dbReference type="ARBA" id="ARBA00022692"/>
    </source>
</evidence>
<feature type="transmembrane region" description="Helical" evidence="6">
    <location>
        <begin position="131"/>
        <end position="149"/>
    </location>
</feature>
<organism evidence="8 9">
    <name type="scientific">Sporosarcina highlanderae</name>
    <dbReference type="NCBI Taxonomy" id="3035916"/>
    <lineage>
        <taxon>Bacteria</taxon>
        <taxon>Bacillati</taxon>
        <taxon>Bacillota</taxon>
        <taxon>Bacilli</taxon>
        <taxon>Bacillales</taxon>
        <taxon>Caryophanaceae</taxon>
        <taxon>Sporosarcina</taxon>
    </lineage>
</organism>
<feature type="transmembrane region" description="Helical" evidence="6">
    <location>
        <begin position="360"/>
        <end position="379"/>
    </location>
</feature>